<name>A0A9Q0IZL7_9ROSI</name>
<reference evidence="1" key="1">
    <citation type="submission" date="2022-02" db="EMBL/GenBank/DDBJ databases">
        <authorList>
            <person name="Henning P.M."/>
            <person name="McCubbin A.G."/>
            <person name="Shore J.S."/>
        </authorList>
    </citation>
    <scope>NUCLEOTIDE SEQUENCE</scope>
    <source>
        <strain evidence="1">F60SS</strain>
        <tissue evidence="1">Leaves</tissue>
    </source>
</reference>
<organism evidence="1 2">
    <name type="scientific">Turnera subulata</name>
    <dbReference type="NCBI Taxonomy" id="218843"/>
    <lineage>
        <taxon>Eukaryota</taxon>
        <taxon>Viridiplantae</taxon>
        <taxon>Streptophyta</taxon>
        <taxon>Embryophyta</taxon>
        <taxon>Tracheophyta</taxon>
        <taxon>Spermatophyta</taxon>
        <taxon>Magnoliopsida</taxon>
        <taxon>eudicotyledons</taxon>
        <taxon>Gunneridae</taxon>
        <taxon>Pentapetalae</taxon>
        <taxon>rosids</taxon>
        <taxon>fabids</taxon>
        <taxon>Malpighiales</taxon>
        <taxon>Passifloraceae</taxon>
        <taxon>Turnera</taxon>
    </lineage>
</organism>
<keyword evidence="2" id="KW-1185">Reference proteome</keyword>
<evidence type="ECO:0000313" key="2">
    <source>
        <dbReference type="Proteomes" id="UP001141552"/>
    </source>
</evidence>
<reference evidence="1" key="2">
    <citation type="journal article" date="2023" name="Plants (Basel)">
        <title>Annotation of the Turnera subulata (Passifloraceae) Draft Genome Reveals the S-Locus Evolved after the Divergence of Turneroideae from Passifloroideae in a Stepwise Manner.</title>
        <authorList>
            <person name="Henning P.M."/>
            <person name="Roalson E.H."/>
            <person name="Mir W."/>
            <person name="McCubbin A.G."/>
            <person name="Shore J.S."/>
        </authorList>
    </citation>
    <scope>NUCLEOTIDE SEQUENCE</scope>
    <source>
        <strain evidence="1">F60SS</strain>
    </source>
</reference>
<evidence type="ECO:0000313" key="1">
    <source>
        <dbReference type="EMBL" id="KAJ4824146.1"/>
    </source>
</evidence>
<accession>A0A9Q0IZL7</accession>
<sequence>MTREIKPEVQNILTAHRMTRDINPKVTTKIEKLTRDYWYEEPKKNLEITGMKNPRKIMLHPIIDNNLLHADYQSWLKIEITQFGKVMV</sequence>
<protein>
    <submittedName>
        <fullName evidence="1">Uncharacterized protein</fullName>
    </submittedName>
</protein>
<dbReference type="Proteomes" id="UP001141552">
    <property type="component" value="Unassembled WGS sequence"/>
</dbReference>
<gene>
    <name evidence="1" type="ORF">Tsubulata_045103</name>
</gene>
<proteinExistence type="predicted"/>
<comment type="caution">
    <text evidence="1">The sequence shown here is derived from an EMBL/GenBank/DDBJ whole genome shotgun (WGS) entry which is preliminary data.</text>
</comment>
<dbReference type="AlphaFoldDB" id="A0A9Q0IZL7"/>
<dbReference type="EMBL" id="JAKUCV010007254">
    <property type="protein sequence ID" value="KAJ4824146.1"/>
    <property type="molecule type" value="Genomic_DNA"/>
</dbReference>